<comment type="caution">
    <text evidence="9">The sequence shown here is derived from an EMBL/GenBank/DDBJ whole genome shotgun (WGS) entry which is preliminary data.</text>
</comment>
<dbReference type="GO" id="GO:0043025">
    <property type="term" value="C:neuronal cell body"/>
    <property type="evidence" value="ECO:0007669"/>
    <property type="project" value="TreeGrafter"/>
</dbReference>
<dbReference type="InterPro" id="IPR013604">
    <property type="entry name" value="7TM_chemorcpt"/>
</dbReference>
<feature type="transmembrane region" description="Helical" evidence="8">
    <location>
        <begin position="649"/>
        <end position="671"/>
    </location>
</feature>
<accession>A0A232FAC2</accession>
<evidence type="ECO:0000313" key="10">
    <source>
        <dbReference type="Proteomes" id="UP000215335"/>
    </source>
</evidence>
<feature type="transmembrane region" description="Helical" evidence="8">
    <location>
        <begin position="12"/>
        <end position="30"/>
    </location>
</feature>
<feature type="transmembrane region" description="Helical" evidence="8">
    <location>
        <begin position="80"/>
        <end position="100"/>
    </location>
</feature>
<comment type="subcellular location">
    <subcellularLocation>
        <location evidence="1">Cell membrane</location>
        <topology evidence="1">Multi-pass membrane protein</topology>
    </subcellularLocation>
</comment>
<dbReference type="OrthoDB" id="6366728at2759"/>
<evidence type="ECO:0000256" key="6">
    <source>
        <dbReference type="ARBA" id="ARBA00023170"/>
    </source>
</evidence>
<dbReference type="GO" id="GO:0008049">
    <property type="term" value="P:male courtship behavior"/>
    <property type="evidence" value="ECO:0007669"/>
    <property type="project" value="TreeGrafter"/>
</dbReference>
<evidence type="ECO:0000313" key="9">
    <source>
        <dbReference type="EMBL" id="OXU27796.1"/>
    </source>
</evidence>
<dbReference type="PANTHER" id="PTHR21143">
    <property type="entry name" value="INVERTEBRATE GUSTATORY RECEPTOR"/>
    <property type="match status" value="1"/>
</dbReference>
<evidence type="ECO:0000256" key="5">
    <source>
        <dbReference type="ARBA" id="ARBA00023136"/>
    </source>
</evidence>
<feature type="transmembrane region" description="Helical" evidence="8">
    <location>
        <begin position="1147"/>
        <end position="1172"/>
    </location>
</feature>
<feature type="transmembrane region" description="Helical" evidence="8">
    <location>
        <begin position="435"/>
        <end position="454"/>
    </location>
</feature>
<reference evidence="9 10" key="1">
    <citation type="journal article" date="2017" name="Curr. Biol.">
        <title>The Evolution of Venom by Co-option of Single-Copy Genes.</title>
        <authorList>
            <person name="Martinson E.O."/>
            <person name="Mrinalini"/>
            <person name="Kelkar Y.D."/>
            <person name="Chang C.H."/>
            <person name="Werren J.H."/>
        </authorList>
    </citation>
    <scope>NUCLEOTIDE SEQUENCE [LARGE SCALE GENOMIC DNA]</scope>
    <source>
        <strain evidence="9 10">Alberta</strain>
        <tissue evidence="9">Whole body</tissue>
    </source>
</reference>
<feature type="transmembrane region" description="Helical" evidence="8">
    <location>
        <begin position="869"/>
        <end position="889"/>
    </location>
</feature>
<feature type="transmembrane region" description="Helical" evidence="8">
    <location>
        <begin position="42"/>
        <end position="60"/>
    </location>
</feature>
<feature type="transmembrane region" description="Helical" evidence="8">
    <location>
        <begin position="1085"/>
        <end position="1108"/>
    </location>
</feature>
<dbReference type="GO" id="GO:0030425">
    <property type="term" value="C:dendrite"/>
    <property type="evidence" value="ECO:0007669"/>
    <property type="project" value="TreeGrafter"/>
</dbReference>
<feature type="transmembrane region" description="Helical" evidence="8">
    <location>
        <begin position="931"/>
        <end position="950"/>
    </location>
</feature>
<evidence type="ECO:0000256" key="7">
    <source>
        <dbReference type="ARBA" id="ARBA00023224"/>
    </source>
</evidence>
<evidence type="ECO:0000256" key="4">
    <source>
        <dbReference type="ARBA" id="ARBA00022989"/>
    </source>
</evidence>
<dbReference type="GO" id="GO:0005886">
    <property type="term" value="C:plasma membrane"/>
    <property type="evidence" value="ECO:0007669"/>
    <property type="project" value="UniProtKB-SubCell"/>
</dbReference>
<feature type="transmembrane region" description="Helical" evidence="8">
    <location>
        <begin position="143"/>
        <end position="171"/>
    </location>
</feature>
<gene>
    <name evidence="9" type="ORF">TSAR_011299</name>
</gene>
<feature type="transmembrane region" description="Helical" evidence="8">
    <location>
        <begin position="474"/>
        <end position="493"/>
    </location>
</feature>
<dbReference type="GO" id="GO:0050909">
    <property type="term" value="P:sensory perception of taste"/>
    <property type="evidence" value="ECO:0007669"/>
    <property type="project" value="InterPro"/>
</dbReference>
<feature type="transmembrane region" description="Helical" evidence="8">
    <location>
        <begin position="277"/>
        <end position="300"/>
    </location>
</feature>
<feature type="transmembrane region" description="Helical" evidence="8">
    <location>
        <begin position="1234"/>
        <end position="1255"/>
    </location>
</feature>
<evidence type="ECO:0000256" key="1">
    <source>
        <dbReference type="ARBA" id="ARBA00004651"/>
    </source>
</evidence>
<evidence type="ECO:0000256" key="2">
    <source>
        <dbReference type="ARBA" id="ARBA00022475"/>
    </source>
</evidence>
<evidence type="ECO:0008006" key="11">
    <source>
        <dbReference type="Google" id="ProtNLM"/>
    </source>
</evidence>
<protein>
    <recommendedName>
        <fullName evidence="11">Gustatory receptor</fullName>
    </recommendedName>
</protein>
<feature type="transmembrane region" description="Helical" evidence="8">
    <location>
        <begin position="242"/>
        <end position="265"/>
    </location>
</feature>
<evidence type="ECO:0000256" key="3">
    <source>
        <dbReference type="ARBA" id="ARBA00022692"/>
    </source>
</evidence>
<feature type="transmembrane region" description="Helical" evidence="8">
    <location>
        <begin position="826"/>
        <end position="849"/>
    </location>
</feature>
<feature type="transmembrane region" description="Helical" evidence="8">
    <location>
        <begin position="1197"/>
        <end position="1214"/>
    </location>
</feature>
<evidence type="ECO:0000256" key="8">
    <source>
        <dbReference type="SAM" id="Phobius"/>
    </source>
</evidence>
<feature type="transmembrane region" description="Helical" evidence="8">
    <location>
        <begin position="1331"/>
        <end position="1350"/>
    </location>
</feature>
<keyword evidence="6" id="KW-0675">Receptor</keyword>
<feature type="transmembrane region" description="Helical" evidence="8">
    <location>
        <begin position="956"/>
        <end position="977"/>
    </location>
</feature>
<feature type="transmembrane region" description="Helical" evidence="8">
    <location>
        <begin position="529"/>
        <end position="549"/>
    </location>
</feature>
<proteinExistence type="predicted"/>
<keyword evidence="10" id="KW-1185">Reference proteome</keyword>
<feature type="transmembrane region" description="Helical" evidence="8">
    <location>
        <begin position="1043"/>
        <end position="1065"/>
    </location>
</feature>
<keyword evidence="3 8" id="KW-0812">Transmembrane</keyword>
<dbReference type="Proteomes" id="UP000215335">
    <property type="component" value="Unassembled WGS sequence"/>
</dbReference>
<feature type="transmembrane region" description="Helical" evidence="8">
    <location>
        <begin position="1356"/>
        <end position="1378"/>
    </location>
</feature>
<keyword evidence="4 8" id="KW-1133">Transmembrane helix</keyword>
<dbReference type="STRING" id="543379.A0A232FAC2"/>
<dbReference type="EMBL" id="NNAY01000540">
    <property type="protein sequence ID" value="OXU27796.1"/>
    <property type="molecule type" value="Genomic_DNA"/>
</dbReference>
<sequence>MYTSKSDLFTKFLFYFFKIFGVAPISYRSGVIPPFATSRLAIFHNVLLSCPVIGLSYFSLRHALYSDYAGRIALEKIVDTVQTSFTILTALFVLAVFCILQERVVDLANRLQAIYELTTCMTYKMGHDVNIGPSSLHTSVMRIILVTSVTAVLWFITTFLNFDVFLLYFLIMTLDNLVIFSMLLQYSLVLKVLHYLYQWVNADLTSLLKTANAGDFPKTMTRLSQLRCIHVSLSHVSRDVSCFYSLPMLVCCINAFLALIIYGYYVVKTVVVQSSSIPTVVILHCLALVVMHLLSIVILARAAGITVRESKATGEIISESIAICQSKRVVKQLKEFSIYLLHKSVSFCVFHLFPLNETLVVSIISSITTYLVILIQFKESNQQVTKQVKMLLKNIVNKESIILKFIFYYFKLVGLSCVSFSSKSSRDSCFLTSKLGALYNVILALLITCFNYYVVLIAVKVSFGSLHFDRAIDFGRVCLAVISSVFILITYCFKQKEATIILNRINTIAELSVNLRSNGKSGKDRLCKAAKSFFFVFLVTWLVLIAVTPKFKFDALLYFAAQYSCEVVIMFMLVQYSMLLSILKQLFETVNESFTISSEANFEVRRFSQHRSDEFGLEVKLNRFSYLRELHLSLCEVAEDLSQFYSKSLLFCVAYVFSSLVLYAYFFVKIVTQKGDEIVNTAMTRFIIVKLLYYIGPTVTVTWAACAVVNESNRTGKIVNRWMGDSRDQYVAIKLNQFSNYLLHQKLSFRAAGLFSLDGTLVMSTALNVLLSVLITSGNMHIRNLDCKITIGKVLHYSLKIFGLAPFSLDVEFLSNNKNQVSSEALTCSQLGVIYNLILAALIMVITYITFELSNKTHIFGSGTDLDMAIEAIKTVWACISSVIILFLFGTQQKKLVQCGNIMLMIRERLITINETLYSENKFLWKSITKISFVVIVMYILIIVTLGGYIDLARLIYVVGATLCDVIIIFTVIVYGIKLKMIKQLIKIINANINSISTEFNRASNNILQNNETKNAQMICNKLSHLQNLHLLLFNATEDLTKLYATSILVCTLYIFLSIVLNLFYILKNVMTGVVSVSAILIRHIFIQFIHCTCSLIILTNSVTDLVLESNRTGKIVSEWLAKLKNSLVENEVTKFLLYLKEHELQFSVFGIFSLDTSMLLSITSSITTYLVTGSVRTLNMTSNFKTNFNPLIDNNFIAKVAYYFFKLFGLAAFSLNFKSIKNNAFTLSRLGELYNIILTSALLVSSYFSIRVIYGTSSPVERSECEIKVETAKTVSACVTSIIILLVFGINQEKIVQCGNTILCIKDRLLTMNRPVYNENKFLQKSMTKIFLVIMVIYTAILLTVEIQITQFLAYIINATLCDIITTLTVLQFIFILKMMEKLCKILNANMRHVTAEHIHQRDNDVLPGNLLQASAKITREKLNHLQTLHLSIFNLSENVINFYTTPILFCIFYEFLSVTQNAFYTVQPIVTGIVKLSTKLTCHTFFQCVRATFLLIVMTKCVSDVIAESKMTGRILSEWLSMLRHPHVENEIMSTVSMYLIILLQLNTKE</sequence>
<feature type="transmembrane region" description="Helical" evidence="8">
    <location>
        <begin position="359"/>
        <end position="377"/>
    </location>
</feature>
<feature type="transmembrane region" description="Helical" evidence="8">
    <location>
        <begin position="555"/>
        <end position="574"/>
    </location>
</feature>
<keyword evidence="7" id="KW-0807">Transducer</keyword>
<feature type="transmembrane region" description="Helical" evidence="8">
    <location>
        <begin position="1275"/>
        <end position="1292"/>
    </location>
</feature>
<organism evidence="9 10">
    <name type="scientific">Trichomalopsis sarcophagae</name>
    <dbReference type="NCBI Taxonomy" id="543379"/>
    <lineage>
        <taxon>Eukaryota</taxon>
        <taxon>Metazoa</taxon>
        <taxon>Ecdysozoa</taxon>
        <taxon>Arthropoda</taxon>
        <taxon>Hexapoda</taxon>
        <taxon>Insecta</taxon>
        <taxon>Pterygota</taxon>
        <taxon>Neoptera</taxon>
        <taxon>Endopterygota</taxon>
        <taxon>Hymenoptera</taxon>
        <taxon>Apocrita</taxon>
        <taxon>Proctotrupomorpha</taxon>
        <taxon>Chalcidoidea</taxon>
        <taxon>Pteromalidae</taxon>
        <taxon>Pteromalinae</taxon>
        <taxon>Trichomalopsis</taxon>
    </lineage>
</organism>
<dbReference type="Pfam" id="PF08395">
    <property type="entry name" value="7tm_7"/>
    <property type="match status" value="4"/>
</dbReference>
<feature type="transmembrane region" description="Helical" evidence="8">
    <location>
        <begin position="691"/>
        <end position="709"/>
    </location>
</feature>
<keyword evidence="2" id="KW-1003">Cell membrane</keyword>
<dbReference type="PANTHER" id="PTHR21143:SF133">
    <property type="entry name" value="GUSTATORY AND PHEROMONE RECEPTOR 32A-RELATED"/>
    <property type="match status" value="1"/>
</dbReference>
<dbReference type="GO" id="GO:0030424">
    <property type="term" value="C:axon"/>
    <property type="evidence" value="ECO:0007669"/>
    <property type="project" value="TreeGrafter"/>
</dbReference>
<keyword evidence="5 8" id="KW-0472">Membrane</keyword>
<dbReference type="GO" id="GO:0007635">
    <property type="term" value="P:chemosensory behavior"/>
    <property type="evidence" value="ECO:0007669"/>
    <property type="project" value="TreeGrafter"/>
</dbReference>
<name>A0A232FAC2_9HYME</name>
<dbReference type="GO" id="GO:0007165">
    <property type="term" value="P:signal transduction"/>
    <property type="evidence" value="ECO:0007669"/>
    <property type="project" value="UniProtKB-KW"/>
</dbReference>